<evidence type="ECO:0000256" key="11">
    <source>
        <dbReference type="ARBA" id="ARBA00067136"/>
    </source>
</evidence>
<evidence type="ECO:0000256" key="8">
    <source>
        <dbReference type="ARBA" id="ARBA00023033"/>
    </source>
</evidence>
<dbReference type="Gene3D" id="3.20.20.70">
    <property type="entry name" value="Aldolase class I"/>
    <property type="match status" value="1"/>
</dbReference>
<dbReference type="GO" id="GO:0000166">
    <property type="term" value="F:nucleotide binding"/>
    <property type="evidence" value="ECO:0007669"/>
    <property type="project" value="UniProtKB-KW"/>
</dbReference>
<evidence type="ECO:0000313" key="12">
    <source>
        <dbReference type="EMBL" id="SJZ45331.1"/>
    </source>
</evidence>
<evidence type="ECO:0000256" key="10">
    <source>
        <dbReference type="ARBA" id="ARBA00049401"/>
    </source>
</evidence>
<evidence type="ECO:0000313" key="13">
    <source>
        <dbReference type="Proteomes" id="UP000190092"/>
    </source>
</evidence>
<dbReference type="GO" id="GO:0018580">
    <property type="term" value="F:nitronate monooxygenase activity"/>
    <property type="evidence" value="ECO:0007669"/>
    <property type="project" value="InterPro"/>
</dbReference>
<reference evidence="13" key="1">
    <citation type="submission" date="2017-02" db="EMBL/GenBank/DDBJ databases">
        <authorList>
            <person name="Varghese N."/>
            <person name="Submissions S."/>
        </authorList>
    </citation>
    <scope>NUCLEOTIDE SEQUENCE [LARGE SCALE GENOMIC DNA]</scope>
    <source>
        <strain evidence="13">ATCC 27094</strain>
    </source>
</reference>
<keyword evidence="7" id="KW-0560">Oxidoreductase</keyword>
<dbReference type="OrthoDB" id="9778912at2"/>
<keyword evidence="8 12" id="KW-0503">Monooxygenase</keyword>
<dbReference type="Pfam" id="PF03060">
    <property type="entry name" value="NMO"/>
    <property type="match status" value="1"/>
</dbReference>
<evidence type="ECO:0000256" key="2">
    <source>
        <dbReference type="ARBA" id="ARBA00009881"/>
    </source>
</evidence>
<evidence type="ECO:0000256" key="6">
    <source>
        <dbReference type="ARBA" id="ARBA00022741"/>
    </source>
</evidence>
<comment type="cofactor">
    <cofactor evidence="1">
        <name>FMN</name>
        <dbReference type="ChEBI" id="CHEBI:58210"/>
    </cofactor>
</comment>
<evidence type="ECO:0000256" key="5">
    <source>
        <dbReference type="ARBA" id="ARBA00022643"/>
    </source>
</evidence>
<evidence type="ECO:0000256" key="4">
    <source>
        <dbReference type="ARBA" id="ARBA00022630"/>
    </source>
</evidence>
<dbReference type="GO" id="GO:0009636">
    <property type="term" value="P:response to toxic substance"/>
    <property type="evidence" value="ECO:0007669"/>
    <property type="project" value="UniProtKB-KW"/>
</dbReference>
<proteinExistence type="inferred from homology"/>
<gene>
    <name evidence="12" type="ORF">SAMN02745126_01126</name>
</gene>
<keyword evidence="6" id="KW-0547">Nucleotide-binding</keyword>
<dbReference type="Proteomes" id="UP000190092">
    <property type="component" value="Unassembled WGS sequence"/>
</dbReference>
<dbReference type="AlphaFoldDB" id="A0A1T4KSF1"/>
<evidence type="ECO:0000256" key="3">
    <source>
        <dbReference type="ARBA" id="ARBA00022575"/>
    </source>
</evidence>
<dbReference type="CDD" id="cd04730">
    <property type="entry name" value="NPD_like"/>
    <property type="match status" value="1"/>
</dbReference>
<sequence>MKWHDRRLLDLFEIEHPILQAPMAGVSSPQMAIAASEAGGLGSIAAAMLTPETLRSELQLVQQATGRSINLNFFAHKSPAADADREGRWRERLSPYYRELGLPPDASAGGPVRAPFNSAQCDVLLEYRPKVVSFHFGMPDSALVEKLKAARIIVISSATSAEEARWLEQQGCDAIIAQGAEAGGHRGMFLNDDIARQAGTMALVPQVVDAVKVPVIAAGGIGDGRGIAAALALGAAGVQIGTAFLLTPEAKTAPLHRAALKQADDNSTTLTNLFTGRPARSIVNRYIREVGPMNPDAPAFPLAAGASYPLRAASEPKGSSDFMPLWSGQAPTFAREMPTAALMARFVEETTAAVGRFR</sequence>
<protein>
    <recommendedName>
        <fullName evidence="11">Nitronate monooxygenase</fullName>
    </recommendedName>
    <alternativeName>
        <fullName evidence="9">Propionate 3-nitronate monooxygenase</fullName>
    </alternativeName>
</protein>
<keyword evidence="4" id="KW-0285">Flavoprotein</keyword>
<keyword evidence="3" id="KW-0216">Detoxification</keyword>
<dbReference type="RefSeq" id="WP_085932797.1">
    <property type="nucleotide sequence ID" value="NZ_FUWJ01000001.1"/>
</dbReference>
<organism evidence="12 13">
    <name type="scientific">Enhydrobacter aerosaccus</name>
    <dbReference type="NCBI Taxonomy" id="225324"/>
    <lineage>
        <taxon>Bacteria</taxon>
        <taxon>Pseudomonadati</taxon>
        <taxon>Pseudomonadota</taxon>
        <taxon>Alphaproteobacteria</taxon>
        <taxon>Hyphomicrobiales</taxon>
        <taxon>Enhydrobacter</taxon>
    </lineage>
</organism>
<comment type="similarity">
    <text evidence="2">Belongs to the nitronate monooxygenase family. NMO class I subfamily.</text>
</comment>
<dbReference type="PANTHER" id="PTHR42747:SF3">
    <property type="entry name" value="NITRONATE MONOOXYGENASE-RELATED"/>
    <property type="match status" value="1"/>
</dbReference>
<accession>A0A1T4KSF1</accession>
<keyword evidence="13" id="KW-1185">Reference proteome</keyword>
<dbReference type="STRING" id="225324.SAMN02745126_01126"/>
<dbReference type="InterPro" id="IPR004136">
    <property type="entry name" value="NMO"/>
</dbReference>
<name>A0A1T4KSF1_9HYPH</name>
<comment type="catalytic activity">
    <reaction evidence="10">
        <text>3 propionate 3-nitronate + 3 O2 + H2O = 3 3-oxopropanoate + 2 nitrate + nitrite + H2O2 + 3 H(+)</text>
        <dbReference type="Rhea" id="RHEA:57332"/>
        <dbReference type="ChEBI" id="CHEBI:15377"/>
        <dbReference type="ChEBI" id="CHEBI:15378"/>
        <dbReference type="ChEBI" id="CHEBI:15379"/>
        <dbReference type="ChEBI" id="CHEBI:16240"/>
        <dbReference type="ChEBI" id="CHEBI:16301"/>
        <dbReference type="ChEBI" id="CHEBI:17632"/>
        <dbReference type="ChEBI" id="CHEBI:33190"/>
        <dbReference type="ChEBI" id="CHEBI:136067"/>
    </reaction>
</comment>
<dbReference type="SUPFAM" id="SSF51412">
    <property type="entry name" value="Inosine monophosphate dehydrogenase (IMPDH)"/>
    <property type="match status" value="1"/>
</dbReference>
<evidence type="ECO:0000256" key="7">
    <source>
        <dbReference type="ARBA" id="ARBA00023002"/>
    </source>
</evidence>
<evidence type="ECO:0000256" key="9">
    <source>
        <dbReference type="ARBA" id="ARBA00031155"/>
    </source>
</evidence>
<evidence type="ECO:0000256" key="1">
    <source>
        <dbReference type="ARBA" id="ARBA00001917"/>
    </source>
</evidence>
<dbReference type="FunFam" id="3.20.20.70:FF:000154">
    <property type="entry name" value="Probable nitronate monooxygenase"/>
    <property type="match status" value="1"/>
</dbReference>
<keyword evidence="5" id="KW-0288">FMN</keyword>
<dbReference type="EMBL" id="FUWJ01000001">
    <property type="protein sequence ID" value="SJZ45331.1"/>
    <property type="molecule type" value="Genomic_DNA"/>
</dbReference>
<dbReference type="PANTHER" id="PTHR42747">
    <property type="entry name" value="NITRONATE MONOOXYGENASE-RELATED"/>
    <property type="match status" value="1"/>
</dbReference>
<dbReference type="InterPro" id="IPR013785">
    <property type="entry name" value="Aldolase_TIM"/>
</dbReference>